<dbReference type="AlphaFoldDB" id="A0A4R7W533"/>
<evidence type="ECO:0000259" key="1">
    <source>
        <dbReference type="Pfam" id="PF02538"/>
    </source>
</evidence>
<feature type="domain" description="Hydantoinase B/oxoprolinase" evidence="1">
    <location>
        <begin position="2"/>
        <end position="551"/>
    </location>
</feature>
<gene>
    <name evidence="2" type="ORF">CLV71_101716</name>
</gene>
<dbReference type="GO" id="GO:0017168">
    <property type="term" value="F:5-oxoprolinase (ATP-hydrolyzing) activity"/>
    <property type="evidence" value="ECO:0007669"/>
    <property type="project" value="TreeGrafter"/>
</dbReference>
<dbReference type="Proteomes" id="UP000294927">
    <property type="component" value="Unassembled WGS sequence"/>
</dbReference>
<dbReference type="RefSeq" id="WP_133901059.1">
    <property type="nucleotide sequence ID" value="NZ_SOCP01000001.1"/>
</dbReference>
<dbReference type="EMBL" id="SOCP01000001">
    <property type="protein sequence ID" value="TDV57843.1"/>
    <property type="molecule type" value="Genomic_DNA"/>
</dbReference>
<protein>
    <submittedName>
        <fullName evidence="2">N-methylhydantoinase B</fullName>
    </submittedName>
</protein>
<dbReference type="InterPro" id="IPR045079">
    <property type="entry name" value="Oxoprolinase-like"/>
</dbReference>
<organism evidence="2 3">
    <name type="scientific">Actinophytocola oryzae</name>
    <dbReference type="NCBI Taxonomy" id="502181"/>
    <lineage>
        <taxon>Bacteria</taxon>
        <taxon>Bacillati</taxon>
        <taxon>Actinomycetota</taxon>
        <taxon>Actinomycetes</taxon>
        <taxon>Pseudonocardiales</taxon>
        <taxon>Pseudonocardiaceae</taxon>
    </lineage>
</organism>
<reference evidence="2 3" key="1">
    <citation type="submission" date="2019-03" db="EMBL/GenBank/DDBJ databases">
        <title>Genomic Encyclopedia of Archaeal and Bacterial Type Strains, Phase II (KMG-II): from individual species to whole genera.</title>
        <authorList>
            <person name="Goeker M."/>
        </authorList>
    </citation>
    <scope>NUCLEOTIDE SEQUENCE [LARGE SCALE GENOMIC DNA]</scope>
    <source>
        <strain evidence="2 3">DSM 45499</strain>
    </source>
</reference>
<dbReference type="PANTHER" id="PTHR11365:SF23">
    <property type="entry name" value="HYPOTHETICAL 5-OXOPROLINASE (EUROFUNG)-RELATED"/>
    <property type="match status" value="1"/>
</dbReference>
<dbReference type="GO" id="GO:0005829">
    <property type="term" value="C:cytosol"/>
    <property type="evidence" value="ECO:0007669"/>
    <property type="project" value="TreeGrafter"/>
</dbReference>
<dbReference type="OrthoDB" id="102473at2"/>
<dbReference type="Pfam" id="PF02538">
    <property type="entry name" value="Hydantoinase_B"/>
    <property type="match status" value="1"/>
</dbReference>
<evidence type="ECO:0000313" key="3">
    <source>
        <dbReference type="Proteomes" id="UP000294927"/>
    </source>
</evidence>
<dbReference type="InterPro" id="IPR003692">
    <property type="entry name" value="Hydantoinase_B"/>
</dbReference>
<accession>A0A4R7W533</accession>
<keyword evidence="3" id="KW-1185">Reference proteome</keyword>
<dbReference type="GO" id="GO:0006749">
    <property type="term" value="P:glutathione metabolic process"/>
    <property type="evidence" value="ECO:0007669"/>
    <property type="project" value="TreeGrafter"/>
</dbReference>
<dbReference type="PANTHER" id="PTHR11365">
    <property type="entry name" value="5-OXOPROLINASE RELATED"/>
    <property type="match status" value="1"/>
</dbReference>
<sequence>MDDVTFEVMRHRLWEINNEIGVLAARMAASPAVYETGDYNTGILDRHGRGVFSGVGVIRMATALDLVVAGVREVFGEDVGPGDVFLTNDPFAGALHAMDVAVVAPVFVGDRLVSWTGIVFHELDMGGPTPGSWSVGARDAYQEPPLMPPVRVVRGDVVQRDVEAAFLRNSRAPEVLAINLHAKMGAQELARARIQEVIAEIGVEEYLELLDRILDDVQVAVRDQLRAMPDGSWSASTYIDHDGVDPVIHELRLTAEKRGDRLTLDFTGTSPQARGPVNCARSGLVAGVLEVLVPAFCVDLPWSHGAVAECVEIISEPGTINNAIHPAPTSMATVNGCQSTSDLVWQVLGMMSGWVPDRRDETIAVGYGGVNSAVSSGRLATGAPFVMSCSGLGGGAARHGGDGVDSGGNIIAPIFAIPNVERLESLSPLLWLWRRELPDSGGPGRWRGGLGVEFAVTVRAPVTEARVVAFSTSWAVPAARGAHGGFPGGMQSNVIVPGRPVVDQLLAEDLHRPWVGAEDATRVVNGKVEFILRPDEVWVSAGSGGGGFGDPRTRPVEDVLDDVVAGRCTREHALRMYGVRVEEREDGAGGDLVAIRDSELPPIGDGDRHALLRGPYFDFVGAEQYACARCSTRFSVGDTGWVLEFGDTAPVSRWAGDDGYRLLVTSCPGCDATFRVDVRKPGTTEGDTRERLTV</sequence>
<name>A0A4R7W533_9PSEU</name>
<evidence type="ECO:0000313" key="2">
    <source>
        <dbReference type="EMBL" id="TDV57843.1"/>
    </source>
</evidence>
<comment type="caution">
    <text evidence="2">The sequence shown here is derived from an EMBL/GenBank/DDBJ whole genome shotgun (WGS) entry which is preliminary data.</text>
</comment>
<proteinExistence type="predicted"/>